<proteinExistence type="predicted"/>
<gene>
    <name evidence="1" type="ORF">BDP27DRAFT_1431028</name>
</gene>
<sequence length="391" mass="44621">MHQALTKSFKEAEDLFQVKREQFASCCVLFHDRIPEWEKEAQKAKHLPNGIIQGIYQHTTPVPSKTKIYEQLLASNTPTKVSKASEDEGDRLLYVIQQGLMIQNKQERIRGKLTVNQTETVMKDIKAQQTKLTKELKAFRETQALISPDVVDLIAELPDCEIEDEKLFLPSDMTEAERMLYLPDALIQIECKVRDGDLHDSIHEVHNAAKAYSATHSQRKEGRGTKDGLRSTLLLDKIRVERDCCIWDYLRARQALINLKCVQRDELPVMTEADTYQFTTVQPRQLGDSRRTDGQMNTFRHQSEVEHLGEDAVVLLDTAPIASTQSLRQVPRHIEPKAKTDKEPEVTKEDGWIWSDKLVFGARLTSGQISKFNDDSELSCFCFPLLGLKSA</sequence>
<comment type="caution">
    <text evidence="1">The sequence shown here is derived from an EMBL/GenBank/DDBJ whole genome shotgun (WGS) entry which is preliminary data.</text>
</comment>
<dbReference type="EMBL" id="JADNRY010000285">
    <property type="protein sequence ID" value="KAF9059672.1"/>
    <property type="molecule type" value="Genomic_DNA"/>
</dbReference>
<evidence type="ECO:0000313" key="2">
    <source>
        <dbReference type="Proteomes" id="UP000772434"/>
    </source>
</evidence>
<keyword evidence="2" id="KW-1185">Reference proteome</keyword>
<dbReference type="OrthoDB" id="3053737at2759"/>
<protein>
    <submittedName>
        <fullName evidence="1">Uncharacterized protein</fullName>
    </submittedName>
</protein>
<accession>A0A9P5TYU0</accession>
<reference evidence="1" key="1">
    <citation type="submission" date="2020-11" db="EMBL/GenBank/DDBJ databases">
        <authorList>
            <consortium name="DOE Joint Genome Institute"/>
            <person name="Ahrendt S."/>
            <person name="Riley R."/>
            <person name="Andreopoulos W."/>
            <person name="Labutti K."/>
            <person name="Pangilinan J."/>
            <person name="Ruiz-Duenas F.J."/>
            <person name="Barrasa J.M."/>
            <person name="Sanchez-Garcia M."/>
            <person name="Camarero S."/>
            <person name="Miyauchi S."/>
            <person name="Serrano A."/>
            <person name="Linde D."/>
            <person name="Babiker R."/>
            <person name="Drula E."/>
            <person name="Ayuso-Fernandez I."/>
            <person name="Pacheco R."/>
            <person name="Padilla G."/>
            <person name="Ferreira P."/>
            <person name="Barriuso J."/>
            <person name="Kellner H."/>
            <person name="Castanera R."/>
            <person name="Alfaro M."/>
            <person name="Ramirez L."/>
            <person name="Pisabarro A.G."/>
            <person name="Kuo A."/>
            <person name="Tritt A."/>
            <person name="Lipzen A."/>
            <person name="He G."/>
            <person name="Yan M."/>
            <person name="Ng V."/>
            <person name="Cullen D."/>
            <person name="Martin F."/>
            <person name="Rosso M.-N."/>
            <person name="Henrissat B."/>
            <person name="Hibbett D."/>
            <person name="Martinez A.T."/>
            <person name="Grigoriev I.V."/>
        </authorList>
    </citation>
    <scope>NUCLEOTIDE SEQUENCE</scope>
    <source>
        <strain evidence="1">AH 40177</strain>
    </source>
</reference>
<evidence type="ECO:0000313" key="1">
    <source>
        <dbReference type="EMBL" id="KAF9059672.1"/>
    </source>
</evidence>
<name>A0A9P5TYU0_9AGAR</name>
<dbReference type="AlphaFoldDB" id="A0A9P5TYU0"/>
<organism evidence="1 2">
    <name type="scientific">Rhodocollybia butyracea</name>
    <dbReference type="NCBI Taxonomy" id="206335"/>
    <lineage>
        <taxon>Eukaryota</taxon>
        <taxon>Fungi</taxon>
        <taxon>Dikarya</taxon>
        <taxon>Basidiomycota</taxon>
        <taxon>Agaricomycotina</taxon>
        <taxon>Agaricomycetes</taxon>
        <taxon>Agaricomycetidae</taxon>
        <taxon>Agaricales</taxon>
        <taxon>Marasmiineae</taxon>
        <taxon>Omphalotaceae</taxon>
        <taxon>Rhodocollybia</taxon>
    </lineage>
</organism>
<dbReference type="Proteomes" id="UP000772434">
    <property type="component" value="Unassembled WGS sequence"/>
</dbReference>